<protein>
    <submittedName>
        <fullName evidence="1">Unnamed protein product</fullName>
    </submittedName>
</protein>
<sequence>MSEVTETEDQLIARHKKEQRDLIATVTGMKKQATKSKKKEIMRKCQEMDDTLKTRQKLELKQFKESTGGVKSQEQKQEVDATNDDDDDEDEFSPEKLLAQLELDSKNREQEEITTKQQQPQQSQGEGGKKKRNRQKERLAKRDAAIQQMKEEASKEASVQPDLRAIELANIAELCKVAKLREFDILPDGHCLFASISDQLKIRHDKDISVSELRKKAADHIRSDPDTFAPFLFDEEKMEMRDIKSYTDEIEKTALWGGDMEIMALSKEYNCPISVMMSGRATFRVNDDGKNPELKLVYYKSSYGLGEHYNSLRDA</sequence>
<proteinExistence type="predicted"/>
<evidence type="ECO:0000313" key="2">
    <source>
        <dbReference type="Proteomes" id="UP001165101"/>
    </source>
</evidence>
<dbReference type="Proteomes" id="UP001165101">
    <property type="component" value="Unassembled WGS sequence"/>
</dbReference>
<accession>A0ACB5TGQ7</accession>
<name>A0ACB5TGQ7_CANBO</name>
<dbReference type="EMBL" id="BSXV01000274">
    <property type="protein sequence ID" value="GME88388.1"/>
    <property type="molecule type" value="Genomic_DNA"/>
</dbReference>
<organism evidence="1 2">
    <name type="scientific">Candida boidinii</name>
    <name type="common">Yeast</name>
    <dbReference type="NCBI Taxonomy" id="5477"/>
    <lineage>
        <taxon>Eukaryota</taxon>
        <taxon>Fungi</taxon>
        <taxon>Dikarya</taxon>
        <taxon>Ascomycota</taxon>
        <taxon>Saccharomycotina</taxon>
        <taxon>Pichiomycetes</taxon>
        <taxon>Pichiales</taxon>
        <taxon>Pichiaceae</taxon>
        <taxon>Ogataea</taxon>
        <taxon>Ogataea/Candida clade</taxon>
    </lineage>
</organism>
<keyword evidence="2" id="KW-1185">Reference proteome</keyword>
<gene>
    <name evidence="1" type="ORF">Cboi01_000087700</name>
</gene>
<comment type="caution">
    <text evidence="1">The sequence shown here is derived from an EMBL/GenBank/DDBJ whole genome shotgun (WGS) entry which is preliminary data.</text>
</comment>
<evidence type="ECO:0000313" key="1">
    <source>
        <dbReference type="EMBL" id="GME88388.1"/>
    </source>
</evidence>
<reference evidence="1" key="1">
    <citation type="submission" date="2023-04" db="EMBL/GenBank/DDBJ databases">
        <title>Candida boidinii NBRC 1967.</title>
        <authorList>
            <person name="Ichikawa N."/>
            <person name="Sato H."/>
            <person name="Tonouchi N."/>
        </authorList>
    </citation>
    <scope>NUCLEOTIDE SEQUENCE</scope>
    <source>
        <strain evidence="1">NBRC 1967</strain>
    </source>
</reference>